<dbReference type="EMBL" id="JNSL01000007">
    <property type="protein sequence ID" value="KGA21429.1"/>
    <property type="molecule type" value="Genomic_DNA"/>
</dbReference>
<protein>
    <submittedName>
        <fullName evidence="2">Uncharacterized protein</fullName>
    </submittedName>
</protein>
<reference evidence="2" key="1">
    <citation type="submission" date="2014-06" db="EMBL/GenBank/DDBJ databases">
        <title>Key roles for freshwater Actinobacteria revealed by deep metagenomic sequencing.</title>
        <authorList>
            <person name="Ghai R."/>
            <person name="Mizuno C.M."/>
            <person name="Picazo A."/>
            <person name="Camacho A."/>
            <person name="Rodriguez-Valera F."/>
        </authorList>
    </citation>
    <scope>NUCLEOTIDE SEQUENCE</scope>
</reference>
<name>A0A094QGK2_9ZZZZ</name>
<sequence>MSISEAERFDMQVGLRSHLGDHVANILMEHLPPSGWSDVARKQDFEPISYRIGNIEKELTRINSTLKVIIGGVLTVSAAIIVLLIQLNQNISSL</sequence>
<proteinExistence type="predicted"/>
<dbReference type="AlphaFoldDB" id="A0A094QGK2"/>
<gene>
    <name evidence="2" type="ORF">GM51_2380</name>
</gene>
<comment type="caution">
    <text evidence="2">The sequence shown here is derived from an EMBL/GenBank/DDBJ whole genome shotgun (WGS) entry which is preliminary data.</text>
</comment>
<keyword evidence="1" id="KW-0812">Transmembrane</keyword>
<organism evidence="2">
    <name type="scientific">freshwater metagenome</name>
    <dbReference type="NCBI Taxonomy" id="449393"/>
    <lineage>
        <taxon>unclassified sequences</taxon>
        <taxon>metagenomes</taxon>
        <taxon>ecological metagenomes</taxon>
    </lineage>
</organism>
<feature type="transmembrane region" description="Helical" evidence="1">
    <location>
        <begin position="66"/>
        <end position="87"/>
    </location>
</feature>
<keyword evidence="1" id="KW-1133">Transmembrane helix</keyword>
<evidence type="ECO:0000256" key="1">
    <source>
        <dbReference type="SAM" id="Phobius"/>
    </source>
</evidence>
<keyword evidence="1" id="KW-0472">Membrane</keyword>
<evidence type="ECO:0000313" key="2">
    <source>
        <dbReference type="EMBL" id="KGA21429.1"/>
    </source>
</evidence>
<accession>A0A094QGK2</accession>